<sequence>MQGIRYYFSDYNGNVEIKKCENSIHSCKEHFHDEISIGLVEKGSCSTKMQSGKYEISENTILIIPQNTVHKCTPYSYKNWNFRMIYINEDWFKTVFNRDNLDIKFSYIKLNKIAFKNAYKLFVDIENNIMNIENETKLINYISFLEYDRDKNWNEQAVKVSNLAELEKIKKYIDKNYLNNLTLKDLAEMSHMSKYCVVRQFENCYGISPHKYITNLRINYAKRLIRKNRSFTDSALESGFYDQSHFIKYFKDYTGVTPGMYKQ</sequence>
<evidence type="ECO:0000313" key="9">
    <source>
        <dbReference type="Proteomes" id="UP000093694"/>
    </source>
</evidence>
<dbReference type="InterPro" id="IPR003313">
    <property type="entry name" value="AraC-bd"/>
</dbReference>
<dbReference type="PANTHER" id="PTHR46796:SF2">
    <property type="entry name" value="TRANSCRIPTIONAL REGULATORY PROTEIN"/>
    <property type="match status" value="1"/>
</dbReference>
<dbReference type="GO" id="GO:0043565">
    <property type="term" value="F:sequence-specific DNA binding"/>
    <property type="evidence" value="ECO:0007669"/>
    <property type="project" value="InterPro"/>
</dbReference>
<keyword evidence="2" id="KW-0238">DNA-binding</keyword>
<dbReference type="GO" id="GO:0008168">
    <property type="term" value="F:methyltransferase activity"/>
    <property type="evidence" value="ECO:0007669"/>
    <property type="project" value="UniProtKB-KW"/>
</dbReference>
<name>A0A166TJS5_9CLOT</name>
<dbReference type="Gene3D" id="2.60.120.10">
    <property type="entry name" value="Jelly Rolls"/>
    <property type="match status" value="1"/>
</dbReference>
<dbReference type="PROSITE" id="PS01124">
    <property type="entry name" value="HTH_ARAC_FAMILY_2"/>
    <property type="match status" value="1"/>
</dbReference>
<evidence type="ECO:0000256" key="1">
    <source>
        <dbReference type="ARBA" id="ARBA00023015"/>
    </source>
</evidence>
<dbReference type="EC" id="2.1.1.-" evidence="6"/>
<dbReference type="PATRIC" id="fig|1705578.3.peg.4084"/>
<evidence type="ECO:0000256" key="3">
    <source>
        <dbReference type="ARBA" id="ARBA00023159"/>
    </source>
</evidence>
<reference evidence="7 9" key="2">
    <citation type="journal article" date="2016" name="Front. Microbiol.">
        <title>Industrial Acetogenic Biocatalysts: A Comparative Metabolic and Genomic Analysis.</title>
        <authorList>
            <person name="Bengelsdorf F."/>
            <person name="Poehlein A."/>
            <person name="Sonja S."/>
            <person name="Erz C."/>
            <person name="Hummel T."/>
            <person name="Hoffmeister S."/>
            <person name="Daniel R."/>
            <person name="Durre P."/>
        </authorList>
    </citation>
    <scope>NUCLEOTIDE SEQUENCE [LARGE SCALE GENOMIC DNA]</scope>
    <source>
        <strain evidence="7 9">PTA-10522</strain>
    </source>
</reference>
<dbReference type="Pfam" id="PF02311">
    <property type="entry name" value="AraC_binding"/>
    <property type="match status" value="1"/>
</dbReference>
<keyword evidence="9" id="KW-1185">Reference proteome</keyword>
<keyword evidence="3" id="KW-0010">Activator</keyword>
<accession>A0A166TJS5</accession>
<dbReference type="Proteomes" id="UP000093694">
    <property type="component" value="Unassembled WGS sequence"/>
</dbReference>
<proteinExistence type="predicted"/>
<feature type="domain" description="HTH araC/xylS-type" evidence="5">
    <location>
        <begin position="167"/>
        <end position="263"/>
    </location>
</feature>
<evidence type="ECO:0000313" key="6">
    <source>
        <dbReference type="EMBL" id="OAA93769.1"/>
    </source>
</evidence>
<dbReference type="Pfam" id="PF12833">
    <property type="entry name" value="HTH_18"/>
    <property type="match status" value="1"/>
</dbReference>
<dbReference type="InterPro" id="IPR050204">
    <property type="entry name" value="AraC_XylS_family_regulators"/>
</dbReference>
<protein>
    <submittedName>
        <fullName evidence="6">Bifunctional transcriptional activator/DNA repair enzyme AdaA</fullName>
        <ecNumber evidence="6">2.1.1.-</ecNumber>
    </submittedName>
</protein>
<keyword evidence="6" id="KW-0489">Methyltransferase</keyword>
<dbReference type="SUPFAM" id="SSF51215">
    <property type="entry name" value="Regulatory protein AraC"/>
    <property type="match status" value="1"/>
</dbReference>
<keyword evidence="4" id="KW-0804">Transcription</keyword>
<dbReference type="AlphaFoldDB" id="A0A166TJS5"/>
<evidence type="ECO:0000256" key="2">
    <source>
        <dbReference type="ARBA" id="ARBA00023125"/>
    </source>
</evidence>
<keyword evidence="6" id="KW-0808">Transferase</keyword>
<organism evidence="6 8">
    <name type="scientific">Clostridium coskatii</name>
    <dbReference type="NCBI Taxonomy" id="1705578"/>
    <lineage>
        <taxon>Bacteria</taxon>
        <taxon>Bacillati</taxon>
        <taxon>Bacillota</taxon>
        <taxon>Clostridia</taxon>
        <taxon>Eubacteriales</taxon>
        <taxon>Clostridiaceae</taxon>
        <taxon>Clostridium</taxon>
    </lineage>
</organism>
<dbReference type="Proteomes" id="UP000077384">
    <property type="component" value="Unassembled WGS sequence"/>
</dbReference>
<keyword evidence="1" id="KW-0805">Transcription regulation</keyword>
<dbReference type="GO" id="GO:0003700">
    <property type="term" value="F:DNA-binding transcription factor activity"/>
    <property type="evidence" value="ECO:0007669"/>
    <property type="project" value="InterPro"/>
</dbReference>
<gene>
    <name evidence="6" type="primary">adaA</name>
    <name evidence="7" type="ORF">CLCOS_11480</name>
    <name evidence="6" type="ORF">WX73_03991</name>
</gene>
<dbReference type="InterPro" id="IPR014710">
    <property type="entry name" value="RmlC-like_jellyroll"/>
</dbReference>
<dbReference type="PANTHER" id="PTHR46796">
    <property type="entry name" value="HTH-TYPE TRANSCRIPTIONAL ACTIVATOR RHAS-RELATED"/>
    <property type="match status" value="1"/>
</dbReference>
<comment type="caution">
    <text evidence="6">The sequence shown here is derived from an EMBL/GenBank/DDBJ whole genome shotgun (WGS) entry which is preliminary data.</text>
</comment>
<dbReference type="InterPro" id="IPR009057">
    <property type="entry name" value="Homeodomain-like_sf"/>
</dbReference>
<dbReference type="InterPro" id="IPR018060">
    <property type="entry name" value="HTH_AraC"/>
</dbReference>
<dbReference type="PROSITE" id="PS00041">
    <property type="entry name" value="HTH_ARAC_FAMILY_1"/>
    <property type="match status" value="1"/>
</dbReference>
<evidence type="ECO:0000313" key="8">
    <source>
        <dbReference type="Proteomes" id="UP000077384"/>
    </source>
</evidence>
<dbReference type="GO" id="GO:0032259">
    <property type="term" value="P:methylation"/>
    <property type="evidence" value="ECO:0007669"/>
    <property type="project" value="UniProtKB-KW"/>
</dbReference>
<dbReference type="InterPro" id="IPR018062">
    <property type="entry name" value="HTH_AraC-typ_CS"/>
</dbReference>
<dbReference type="EMBL" id="LROR01000035">
    <property type="protein sequence ID" value="OBR96059.1"/>
    <property type="molecule type" value="Genomic_DNA"/>
</dbReference>
<evidence type="ECO:0000259" key="5">
    <source>
        <dbReference type="PROSITE" id="PS01124"/>
    </source>
</evidence>
<reference evidence="6 8" key="1">
    <citation type="journal article" date="2015" name="Biotechnol. Bioeng.">
        <title>Genome sequence and phenotypic characterization of Caulobacter segnis.</title>
        <authorList>
            <person name="Patel S."/>
            <person name="Fletcher B."/>
            <person name="Scott D.C."/>
            <person name="Ely B."/>
        </authorList>
    </citation>
    <scope>NUCLEOTIDE SEQUENCE [LARGE SCALE GENOMIC DNA]</scope>
    <source>
        <strain evidence="6 8">PS02</strain>
    </source>
</reference>
<evidence type="ECO:0000256" key="4">
    <source>
        <dbReference type="ARBA" id="ARBA00023163"/>
    </source>
</evidence>
<dbReference type="SUPFAM" id="SSF46689">
    <property type="entry name" value="Homeodomain-like"/>
    <property type="match status" value="2"/>
</dbReference>
<dbReference type="Gene3D" id="1.10.10.60">
    <property type="entry name" value="Homeodomain-like"/>
    <property type="match status" value="2"/>
</dbReference>
<evidence type="ECO:0000313" key="7">
    <source>
        <dbReference type="EMBL" id="OBR96059.1"/>
    </source>
</evidence>
<dbReference type="SMART" id="SM00342">
    <property type="entry name" value="HTH_ARAC"/>
    <property type="match status" value="1"/>
</dbReference>
<dbReference type="InterPro" id="IPR037923">
    <property type="entry name" value="HTH-like"/>
</dbReference>
<dbReference type="EMBL" id="LITQ01000010">
    <property type="protein sequence ID" value="OAA93769.1"/>
    <property type="molecule type" value="Genomic_DNA"/>
</dbReference>
<dbReference type="RefSeq" id="WP_063600693.1">
    <property type="nucleotide sequence ID" value="NZ_LITQ01000010.1"/>
</dbReference>